<dbReference type="InterPro" id="IPR001245">
    <property type="entry name" value="Ser-Thr/Tyr_kinase_cat_dom"/>
</dbReference>
<protein>
    <submittedName>
        <fullName evidence="2">Protein kinase superfamily protein</fullName>
    </submittedName>
</protein>
<dbReference type="PROSITE" id="PS50011">
    <property type="entry name" value="PROTEIN_KINASE_DOM"/>
    <property type="match status" value="1"/>
</dbReference>
<dbReference type="AlphaFoldDB" id="A0A0K9PVH4"/>
<sequence length="371" mass="42211">MRLECFRPIGHKQNQNQNKHDGRLSLGEFRKVVSWSKFLVSSGGKIKGREEDEEAEWSADMSQLFFGRKFASGRHSQIYRGFYKKIEVAIKMTIQPEEDPNLASALETHFTSEVSLLLHLRHPNIITFVAACKKAPVFCIITEYLSGGSLRNYLNLQEPYSLCLELVLKLALDIAHGMNYLHSQGILHRDLKSDNLLLGEDMQIKVADFGISCLENHSGSPKGFTGTYRWMAPEMINEKQHTKKVDVYSFAIVLWELLTALTPFHDMTPLQAAFAVSQKNARPPLPANCPMALSQLMTQCWSSNPNKRPHFEEIVSILNQYSDSFRQDPSFFTHHNPFPPKPRSPHLFHLCIPCICRNSGRRKSVAASPNR</sequence>
<dbReference type="GO" id="GO:0005524">
    <property type="term" value="F:ATP binding"/>
    <property type="evidence" value="ECO:0007669"/>
    <property type="project" value="InterPro"/>
</dbReference>
<dbReference type="InterPro" id="IPR011009">
    <property type="entry name" value="Kinase-like_dom_sf"/>
</dbReference>
<dbReference type="SMART" id="SM00220">
    <property type="entry name" value="S_TKc"/>
    <property type="match status" value="1"/>
</dbReference>
<dbReference type="Gene3D" id="1.10.510.10">
    <property type="entry name" value="Transferase(Phosphotransferase) domain 1"/>
    <property type="match status" value="1"/>
</dbReference>
<comment type="caution">
    <text evidence="2">The sequence shown here is derived from an EMBL/GenBank/DDBJ whole genome shotgun (WGS) entry which is preliminary data.</text>
</comment>
<dbReference type="GO" id="GO:0007165">
    <property type="term" value="P:signal transduction"/>
    <property type="evidence" value="ECO:0000318"/>
    <property type="project" value="GO_Central"/>
</dbReference>
<dbReference type="PRINTS" id="PR00109">
    <property type="entry name" value="TYRKINASE"/>
</dbReference>
<dbReference type="InterPro" id="IPR008271">
    <property type="entry name" value="Ser/Thr_kinase_AS"/>
</dbReference>
<evidence type="ECO:0000313" key="2">
    <source>
        <dbReference type="EMBL" id="KMZ73038.1"/>
    </source>
</evidence>
<dbReference type="PANTHER" id="PTHR44329:SF277">
    <property type="entry name" value="SERINE_THREONINE-PROTEIN KINASE HT1-LIKE"/>
    <property type="match status" value="1"/>
</dbReference>
<dbReference type="OrthoDB" id="4062651at2759"/>
<dbReference type="OMA" id="CKFASGR"/>
<keyword evidence="2" id="KW-0808">Transferase</keyword>
<dbReference type="PROSITE" id="PS00108">
    <property type="entry name" value="PROTEIN_KINASE_ST"/>
    <property type="match status" value="1"/>
</dbReference>
<dbReference type="CDD" id="cd13999">
    <property type="entry name" value="STKc_MAP3K-like"/>
    <property type="match status" value="1"/>
</dbReference>
<reference evidence="3" key="1">
    <citation type="journal article" date="2016" name="Nature">
        <title>The genome of the seagrass Zostera marina reveals angiosperm adaptation to the sea.</title>
        <authorList>
            <person name="Olsen J.L."/>
            <person name="Rouze P."/>
            <person name="Verhelst B."/>
            <person name="Lin Y.-C."/>
            <person name="Bayer T."/>
            <person name="Collen J."/>
            <person name="Dattolo E."/>
            <person name="De Paoli E."/>
            <person name="Dittami S."/>
            <person name="Maumus F."/>
            <person name="Michel G."/>
            <person name="Kersting A."/>
            <person name="Lauritano C."/>
            <person name="Lohaus R."/>
            <person name="Toepel M."/>
            <person name="Tonon T."/>
            <person name="Vanneste K."/>
            <person name="Amirebrahimi M."/>
            <person name="Brakel J."/>
            <person name="Bostroem C."/>
            <person name="Chovatia M."/>
            <person name="Grimwood J."/>
            <person name="Jenkins J.W."/>
            <person name="Jueterbock A."/>
            <person name="Mraz A."/>
            <person name="Stam W.T."/>
            <person name="Tice H."/>
            <person name="Bornberg-Bauer E."/>
            <person name="Green P.J."/>
            <person name="Pearson G.A."/>
            <person name="Procaccini G."/>
            <person name="Duarte C.M."/>
            <person name="Schmutz J."/>
            <person name="Reusch T.B.H."/>
            <person name="Van de Peer Y."/>
        </authorList>
    </citation>
    <scope>NUCLEOTIDE SEQUENCE [LARGE SCALE GENOMIC DNA]</scope>
    <source>
        <strain evidence="3">cv. Finnish</strain>
    </source>
</reference>
<organism evidence="2 3">
    <name type="scientific">Zostera marina</name>
    <name type="common">Eelgrass</name>
    <dbReference type="NCBI Taxonomy" id="29655"/>
    <lineage>
        <taxon>Eukaryota</taxon>
        <taxon>Viridiplantae</taxon>
        <taxon>Streptophyta</taxon>
        <taxon>Embryophyta</taxon>
        <taxon>Tracheophyta</taxon>
        <taxon>Spermatophyta</taxon>
        <taxon>Magnoliopsida</taxon>
        <taxon>Liliopsida</taxon>
        <taxon>Zosteraceae</taxon>
        <taxon>Zostera</taxon>
    </lineage>
</organism>
<dbReference type="GO" id="GO:0005737">
    <property type="term" value="C:cytoplasm"/>
    <property type="evidence" value="ECO:0000318"/>
    <property type="project" value="GO_Central"/>
</dbReference>
<keyword evidence="3" id="KW-1185">Reference proteome</keyword>
<dbReference type="Pfam" id="PF07714">
    <property type="entry name" value="PK_Tyr_Ser-Thr"/>
    <property type="match status" value="1"/>
</dbReference>
<dbReference type="PANTHER" id="PTHR44329">
    <property type="entry name" value="SERINE/THREONINE-PROTEIN KINASE TNNI3K-RELATED"/>
    <property type="match status" value="1"/>
</dbReference>
<dbReference type="InterPro" id="IPR000719">
    <property type="entry name" value="Prot_kinase_dom"/>
</dbReference>
<evidence type="ECO:0000259" key="1">
    <source>
        <dbReference type="PROSITE" id="PS50011"/>
    </source>
</evidence>
<gene>
    <name evidence="2" type="ORF">ZOSMA_155G00360</name>
</gene>
<name>A0A0K9PVH4_ZOSMR</name>
<dbReference type="EMBL" id="LFYR01000607">
    <property type="protein sequence ID" value="KMZ73038.1"/>
    <property type="molecule type" value="Genomic_DNA"/>
</dbReference>
<keyword evidence="2" id="KW-0418">Kinase</keyword>
<dbReference type="InterPro" id="IPR051681">
    <property type="entry name" value="Ser/Thr_Kinases-Pseudokinases"/>
</dbReference>
<dbReference type="Gene3D" id="3.30.200.20">
    <property type="entry name" value="Phosphorylase Kinase, domain 1"/>
    <property type="match status" value="1"/>
</dbReference>
<dbReference type="SUPFAM" id="SSF56112">
    <property type="entry name" value="Protein kinase-like (PK-like)"/>
    <property type="match status" value="1"/>
</dbReference>
<dbReference type="Proteomes" id="UP000036987">
    <property type="component" value="Unassembled WGS sequence"/>
</dbReference>
<feature type="domain" description="Protein kinase" evidence="1">
    <location>
        <begin position="64"/>
        <end position="331"/>
    </location>
</feature>
<accession>A0A0K9PVH4</accession>
<evidence type="ECO:0000313" key="3">
    <source>
        <dbReference type="Proteomes" id="UP000036987"/>
    </source>
</evidence>
<proteinExistence type="predicted"/>
<dbReference type="STRING" id="29655.A0A0K9PVH4"/>
<dbReference type="GO" id="GO:0004672">
    <property type="term" value="F:protein kinase activity"/>
    <property type="evidence" value="ECO:0000318"/>
    <property type="project" value="GO_Central"/>
</dbReference>